<accession>A0A4R6VX43</accession>
<dbReference type="RefSeq" id="WP_133572051.1">
    <property type="nucleotide sequence ID" value="NZ_SNYR01000001.1"/>
</dbReference>
<organism evidence="2 3">
    <name type="scientific">Maritalea mobilis</name>
    <dbReference type="NCBI Taxonomy" id="483324"/>
    <lineage>
        <taxon>Bacteria</taxon>
        <taxon>Pseudomonadati</taxon>
        <taxon>Pseudomonadota</taxon>
        <taxon>Alphaproteobacteria</taxon>
        <taxon>Hyphomicrobiales</taxon>
        <taxon>Devosiaceae</taxon>
        <taxon>Maritalea</taxon>
    </lineage>
</organism>
<evidence type="ECO:0008006" key="4">
    <source>
        <dbReference type="Google" id="ProtNLM"/>
    </source>
</evidence>
<dbReference type="EMBL" id="SNYR01000001">
    <property type="protein sequence ID" value="TDQ67437.1"/>
    <property type="molecule type" value="Genomic_DNA"/>
</dbReference>
<proteinExistence type="predicted"/>
<feature type="region of interest" description="Disordered" evidence="1">
    <location>
        <begin position="136"/>
        <end position="162"/>
    </location>
</feature>
<evidence type="ECO:0000256" key="1">
    <source>
        <dbReference type="SAM" id="MobiDB-lite"/>
    </source>
</evidence>
<evidence type="ECO:0000313" key="3">
    <source>
        <dbReference type="Proteomes" id="UP000295391"/>
    </source>
</evidence>
<dbReference type="AlphaFoldDB" id="A0A4R6VX43"/>
<dbReference type="OrthoDB" id="8436207at2"/>
<gene>
    <name evidence="2" type="ORF">ATL17_1450</name>
</gene>
<evidence type="ECO:0000313" key="2">
    <source>
        <dbReference type="EMBL" id="TDQ67437.1"/>
    </source>
</evidence>
<keyword evidence="3" id="KW-1185">Reference proteome</keyword>
<protein>
    <recommendedName>
        <fullName evidence="4">Response regulatory domain-containing protein</fullName>
    </recommendedName>
</protein>
<sequence>MFKRSCAFIICADGAWAKSFHTVLAELGFGQIEHIHDTKSINVVPFARPLQFCFLTHTSPRHEIQTAIRTVRQHKHERHRFSPMILLARDLSRQQIHDYVAMGLDDILQFPCSLKFMDARLKRQISKPLKYYETEDYFGPDRRRSQDELPQQGEQRKGQSDYRRYLIQRDPFKGSHILDVYDHEAHATPVDQVG</sequence>
<comment type="caution">
    <text evidence="2">The sequence shown here is derived from an EMBL/GenBank/DDBJ whole genome shotgun (WGS) entry which is preliminary data.</text>
</comment>
<name>A0A4R6VX43_9HYPH</name>
<reference evidence="2 3" key="1">
    <citation type="submission" date="2019-03" db="EMBL/GenBank/DDBJ databases">
        <title>Genomic Encyclopedia of Type Strains, Phase III (KMG-III): the genomes of soil and plant-associated and newly described type strains.</title>
        <authorList>
            <person name="Whitman W."/>
        </authorList>
    </citation>
    <scope>NUCLEOTIDE SEQUENCE [LARGE SCALE GENOMIC DNA]</scope>
    <source>
        <strain evidence="2 3">CGMCC 1.7002</strain>
    </source>
</reference>
<dbReference type="Proteomes" id="UP000295391">
    <property type="component" value="Unassembled WGS sequence"/>
</dbReference>